<protein>
    <submittedName>
        <fullName evidence="1">Uncharacterized protein</fullName>
    </submittedName>
</protein>
<proteinExistence type="predicted"/>
<dbReference type="EMBL" id="LAZR01033036">
    <property type="protein sequence ID" value="KKL49220.1"/>
    <property type="molecule type" value="Genomic_DNA"/>
</dbReference>
<name>A0A0F9EW65_9ZZZZ</name>
<accession>A0A0F9EW65</accession>
<comment type="caution">
    <text evidence="1">The sequence shown here is derived from an EMBL/GenBank/DDBJ whole genome shotgun (WGS) entry which is preliminary data.</text>
</comment>
<reference evidence="1" key="1">
    <citation type="journal article" date="2015" name="Nature">
        <title>Complex archaea that bridge the gap between prokaryotes and eukaryotes.</title>
        <authorList>
            <person name="Spang A."/>
            <person name="Saw J.H."/>
            <person name="Jorgensen S.L."/>
            <person name="Zaremba-Niedzwiedzka K."/>
            <person name="Martijn J."/>
            <person name="Lind A.E."/>
            <person name="van Eijk R."/>
            <person name="Schleper C."/>
            <person name="Guy L."/>
            <person name="Ettema T.J."/>
        </authorList>
    </citation>
    <scope>NUCLEOTIDE SEQUENCE</scope>
</reference>
<sequence>MDYCFDCGGEFAKIPLDDCVAQEIQDIMIEHIKKKALIKGMANKEIEEMI</sequence>
<gene>
    <name evidence="1" type="ORF">LCGC14_2317680</name>
</gene>
<organism evidence="1">
    <name type="scientific">marine sediment metagenome</name>
    <dbReference type="NCBI Taxonomy" id="412755"/>
    <lineage>
        <taxon>unclassified sequences</taxon>
        <taxon>metagenomes</taxon>
        <taxon>ecological metagenomes</taxon>
    </lineage>
</organism>
<dbReference type="AlphaFoldDB" id="A0A0F9EW65"/>
<evidence type="ECO:0000313" key="1">
    <source>
        <dbReference type="EMBL" id="KKL49220.1"/>
    </source>
</evidence>
<feature type="non-terminal residue" evidence="1">
    <location>
        <position position="50"/>
    </location>
</feature>